<evidence type="ECO:0000313" key="2">
    <source>
        <dbReference type="Proteomes" id="UP000585474"/>
    </source>
</evidence>
<evidence type="ECO:0000313" key="1">
    <source>
        <dbReference type="EMBL" id="GFS33964.1"/>
    </source>
</evidence>
<comment type="caution">
    <text evidence="1">The sequence shown here is derived from an EMBL/GenBank/DDBJ whole genome shotgun (WGS) entry which is preliminary data.</text>
</comment>
<protein>
    <submittedName>
        <fullName evidence="1">Uncharacterized protein</fullName>
    </submittedName>
</protein>
<gene>
    <name evidence="1" type="ORF">Acr_00g0031480</name>
</gene>
<reference evidence="2" key="1">
    <citation type="submission" date="2019-07" db="EMBL/GenBank/DDBJ databases">
        <title>De Novo Assembly of kiwifruit Actinidia rufa.</title>
        <authorList>
            <person name="Sugita-Konishi S."/>
            <person name="Sato K."/>
            <person name="Mori E."/>
            <person name="Abe Y."/>
            <person name="Kisaki G."/>
            <person name="Hamano K."/>
            <person name="Suezawa K."/>
            <person name="Otani M."/>
            <person name="Fukuda T."/>
            <person name="Manabe T."/>
            <person name="Gomi K."/>
            <person name="Tabuchi M."/>
            <person name="Akimitsu K."/>
            <person name="Kataoka I."/>
        </authorList>
    </citation>
    <scope>NUCLEOTIDE SEQUENCE [LARGE SCALE GENOMIC DNA]</scope>
    <source>
        <strain evidence="2">cv. Fuchu</strain>
    </source>
</reference>
<proteinExistence type="predicted"/>
<dbReference type="AlphaFoldDB" id="A0A7J0DFL4"/>
<keyword evidence="2" id="KW-1185">Reference proteome</keyword>
<name>A0A7J0DFL4_9ERIC</name>
<accession>A0A7J0DFL4</accession>
<sequence>MPSCPGNRVRAKEFYIRDMDKKQADTFQEGWLACLKEICTPSNHSAWVAMRPLVAYPNPHQKLYSPILIPGFDEVEYDIPEGTTKMDGAVVEKEAVVEEIVPRA</sequence>
<dbReference type="Proteomes" id="UP000585474">
    <property type="component" value="Unassembled WGS sequence"/>
</dbReference>
<dbReference type="EMBL" id="BJWL01000200">
    <property type="protein sequence ID" value="GFS33964.1"/>
    <property type="molecule type" value="Genomic_DNA"/>
</dbReference>
<organism evidence="1 2">
    <name type="scientific">Actinidia rufa</name>
    <dbReference type="NCBI Taxonomy" id="165716"/>
    <lineage>
        <taxon>Eukaryota</taxon>
        <taxon>Viridiplantae</taxon>
        <taxon>Streptophyta</taxon>
        <taxon>Embryophyta</taxon>
        <taxon>Tracheophyta</taxon>
        <taxon>Spermatophyta</taxon>
        <taxon>Magnoliopsida</taxon>
        <taxon>eudicotyledons</taxon>
        <taxon>Gunneridae</taxon>
        <taxon>Pentapetalae</taxon>
        <taxon>asterids</taxon>
        <taxon>Ericales</taxon>
        <taxon>Actinidiaceae</taxon>
        <taxon>Actinidia</taxon>
    </lineage>
</organism>